<evidence type="ECO:0000256" key="3">
    <source>
        <dbReference type="ARBA" id="ARBA00015571"/>
    </source>
</evidence>
<evidence type="ECO:0000313" key="8">
    <source>
        <dbReference type="EMBL" id="EJD75604.1"/>
    </source>
</evidence>
<dbReference type="OrthoDB" id="5837276at2759"/>
<organism evidence="8">
    <name type="scientific">Loa loa</name>
    <name type="common">Eye worm</name>
    <name type="synonym">Filaria loa</name>
    <dbReference type="NCBI Taxonomy" id="7209"/>
    <lineage>
        <taxon>Eukaryota</taxon>
        <taxon>Metazoa</taxon>
        <taxon>Ecdysozoa</taxon>
        <taxon>Nematoda</taxon>
        <taxon>Chromadorea</taxon>
        <taxon>Rhabditida</taxon>
        <taxon>Spirurina</taxon>
        <taxon>Spiruromorpha</taxon>
        <taxon>Filarioidea</taxon>
        <taxon>Onchocercidae</taxon>
        <taxon>Loa</taxon>
    </lineage>
</organism>
<evidence type="ECO:0000256" key="2">
    <source>
        <dbReference type="ARBA" id="ARBA00005944"/>
    </source>
</evidence>
<dbReference type="GO" id="GO:0016020">
    <property type="term" value="C:membrane"/>
    <property type="evidence" value="ECO:0007669"/>
    <property type="project" value="UniProtKB-SubCell"/>
</dbReference>
<keyword evidence="4 7" id="KW-0812">Transmembrane</keyword>
<dbReference type="EMBL" id="JH712122">
    <property type="protein sequence ID" value="EJD75604.1"/>
    <property type="molecule type" value="Genomic_DNA"/>
</dbReference>
<evidence type="ECO:0000256" key="4">
    <source>
        <dbReference type="ARBA" id="ARBA00022692"/>
    </source>
</evidence>
<dbReference type="AlphaFoldDB" id="A0A1S0ULE3"/>
<dbReference type="PANTHER" id="PTHR34093">
    <property type="entry name" value="CHLORIDE CHANNEL CLIC-LIKE PROTEIN 1"/>
    <property type="match status" value="1"/>
</dbReference>
<reference evidence="8" key="1">
    <citation type="submission" date="2012-04" db="EMBL/GenBank/DDBJ databases">
        <title>The Genome Sequence of Loa loa.</title>
        <authorList>
            <consortium name="The Broad Institute Genome Sequencing Platform"/>
            <consortium name="Broad Institute Genome Sequencing Center for Infectious Disease"/>
            <person name="Nutman T.B."/>
            <person name="Fink D.L."/>
            <person name="Russ C."/>
            <person name="Young S."/>
            <person name="Zeng Q."/>
            <person name="Gargeya S."/>
            <person name="Alvarado L."/>
            <person name="Berlin A."/>
            <person name="Chapman S.B."/>
            <person name="Chen Z."/>
            <person name="Freedman E."/>
            <person name="Gellesch M."/>
            <person name="Goldberg J."/>
            <person name="Griggs A."/>
            <person name="Gujja S."/>
            <person name="Heilman E.R."/>
            <person name="Heiman D."/>
            <person name="Howarth C."/>
            <person name="Mehta T."/>
            <person name="Neiman D."/>
            <person name="Pearson M."/>
            <person name="Roberts A."/>
            <person name="Saif S."/>
            <person name="Shea T."/>
            <person name="Shenoy N."/>
            <person name="Sisk P."/>
            <person name="Stolte C."/>
            <person name="Sykes S."/>
            <person name="White J."/>
            <person name="Yandava C."/>
            <person name="Haas B."/>
            <person name="Henn M.R."/>
            <person name="Nusbaum C."/>
            <person name="Birren B."/>
        </authorList>
    </citation>
    <scope>NUCLEOTIDE SEQUENCE [LARGE SCALE GENOMIC DNA]</scope>
</reference>
<comment type="similarity">
    <text evidence="2">Belongs to the chloride channel MCLC family.</text>
</comment>
<protein>
    <recommendedName>
        <fullName evidence="3">Chloride channel CLIC-like protein 1</fullName>
    </recommendedName>
</protein>
<evidence type="ECO:0000256" key="5">
    <source>
        <dbReference type="ARBA" id="ARBA00022989"/>
    </source>
</evidence>
<sequence length="382" mass="43777">MTLRRKFELVLIKTASWLFHPSDSETTPSSVFLEAKQVLGEDGGPVGENIDLDLHVDRENWLDPNDPFASSSFCTRNTLDQLAVCQANLKKCLKVGDHTESHYVHDSTLKHIVRNFLHRMDVDIDKTKRVDRTVEVYLDADSLVVLRKYLNSKDETITVREQVREILEIMIVPQHYEDVSSANIAARMSRARKSLTEKCKADNFFTSAMNVVSGLFLFKGENECEQHYKDLYVEPIYEIAPLDVICEVLSNFVFTSLGVFGRHFNTFFNEFFRDSPLHFIIVKTITFFFLIVVLLFWLGGYRMHTFMATIEPAGTTNTMSRMLQSVDHLSNDGRPKIENSKSRTGSPLRVGLKSIRNTVSRSRRRSLSTSRLSMFEISASDH</sequence>
<gene>
    <name evidence="8" type="ORF">LOAG_17284</name>
</gene>
<dbReference type="GeneID" id="9947855"/>
<proteinExistence type="inferred from homology"/>
<feature type="transmembrane region" description="Helical" evidence="7">
    <location>
        <begin position="277"/>
        <end position="298"/>
    </location>
</feature>
<keyword evidence="5 7" id="KW-1133">Transmembrane helix</keyword>
<dbReference type="CTD" id="9947855"/>
<evidence type="ECO:0000256" key="6">
    <source>
        <dbReference type="ARBA" id="ARBA00023136"/>
    </source>
</evidence>
<dbReference type="GO" id="GO:0005783">
    <property type="term" value="C:endoplasmic reticulum"/>
    <property type="evidence" value="ECO:0007669"/>
    <property type="project" value="TreeGrafter"/>
</dbReference>
<dbReference type="KEGG" id="loa:LOAG_17284"/>
<dbReference type="PANTHER" id="PTHR34093:SF1">
    <property type="entry name" value="CHLORIDE CHANNEL CLIC-LIKE PROTEIN 1"/>
    <property type="match status" value="1"/>
</dbReference>
<dbReference type="RefSeq" id="XP_020306457.1">
    <property type="nucleotide sequence ID" value="XM_020449944.1"/>
</dbReference>
<evidence type="ECO:0000256" key="7">
    <source>
        <dbReference type="SAM" id="Phobius"/>
    </source>
</evidence>
<name>A0A1S0ULE3_LOALO</name>
<dbReference type="FunCoup" id="A0A1S0ULE3">
    <property type="interactions" value="106"/>
</dbReference>
<comment type="subcellular location">
    <subcellularLocation>
        <location evidence="1">Membrane</location>
        <topology evidence="1">Multi-pass membrane protein</topology>
    </subcellularLocation>
</comment>
<dbReference type="GO" id="GO:0005254">
    <property type="term" value="F:chloride channel activity"/>
    <property type="evidence" value="ECO:0007669"/>
    <property type="project" value="TreeGrafter"/>
</dbReference>
<accession>A0A1S0ULE3</accession>
<evidence type="ECO:0000256" key="1">
    <source>
        <dbReference type="ARBA" id="ARBA00004141"/>
    </source>
</evidence>
<dbReference type="OMA" id="ECEQHYK"/>
<keyword evidence="6 7" id="KW-0472">Membrane</keyword>
<dbReference type="InParanoid" id="A0A1S0ULE3"/>
<dbReference type="InterPro" id="IPR009231">
    <property type="entry name" value="Chloride_chnl_CLIC-like"/>
</dbReference>